<reference evidence="1 2" key="1">
    <citation type="submission" date="2015-01" db="EMBL/GenBank/DDBJ databases">
        <title>Evolution of Trichinella species and genotypes.</title>
        <authorList>
            <person name="Korhonen P.K."/>
            <person name="Edoardo P."/>
            <person name="Giuseppe L.R."/>
            <person name="Gasser R.B."/>
        </authorList>
    </citation>
    <scope>NUCLEOTIDE SEQUENCE [LARGE SCALE GENOMIC DNA]</scope>
    <source>
        <strain evidence="1">ISS141</strain>
    </source>
</reference>
<accession>A0A0V0Y930</accession>
<name>A0A0V0Y930_TRIPS</name>
<evidence type="ECO:0000313" key="2">
    <source>
        <dbReference type="Proteomes" id="UP000054815"/>
    </source>
</evidence>
<evidence type="ECO:0000313" key="1">
    <source>
        <dbReference type="EMBL" id="KRX96771.1"/>
    </source>
</evidence>
<dbReference type="Proteomes" id="UP000054815">
    <property type="component" value="Unassembled WGS sequence"/>
</dbReference>
<organism evidence="1 2">
    <name type="scientific">Trichinella pseudospiralis</name>
    <name type="common">Parasitic roundworm</name>
    <dbReference type="NCBI Taxonomy" id="6337"/>
    <lineage>
        <taxon>Eukaryota</taxon>
        <taxon>Metazoa</taxon>
        <taxon>Ecdysozoa</taxon>
        <taxon>Nematoda</taxon>
        <taxon>Enoplea</taxon>
        <taxon>Dorylaimia</taxon>
        <taxon>Trichinellida</taxon>
        <taxon>Trichinellidae</taxon>
        <taxon>Trichinella</taxon>
    </lineage>
</organism>
<dbReference type="EMBL" id="JYDU01000040">
    <property type="protein sequence ID" value="KRX96771.1"/>
    <property type="molecule type" value="Genomic_DNA"/>
</dbReference>
<protein>
    <submittedName>
        <fullName evidence="1">Uncharacterized protein</fullName>
    </submittedName>
</protein>
<proteinExistence type="predicted"/>
<comment type="caution">
    <text evidence="1">The sequence shown here is derived from an EMBL/GenBank/DDBJ whole genome shotgun (WGS) entry which is preliminary data.</text>
</comment>
<dbReference type="AlphaFoldDB" id="A0A0V0Y930"/>
<gene>
    <name evidence="1" type="ORF">T4E_8030</name>
</gene>
<dbReference type="STRING" id="6337.A0A0V0Y930"/>
<sequence>MRGNLKLRSGFKAWSKILTKQSAIADSPAADSRYKLKVPKKPRAAGNTQSPVSYTHLDVYKRQVQTLIG</sequence>